<accession>A0A2U2BHG6</accession>
<organism evidence="2 3">
    <name type="scientific">Alcaligenes faecalis</name>
    <dbReference type="NCBI Taxonomy" id="511"/>
    <lineage>
        <taxon>Bacteria</taxon>
        <taxon>Pseudomonadati</taxon>
        <taxon>Pseudomonadota</taxon>
        <taxon>Betaproteobacteria</taxon>
        <taxon>Burkholderiales</taxon>
        <taxon>Alcaligenaceae</taxon>
        <taxon>Alcaligenes</taxon>
    </lineage>
</organism>
<reference evidence="2 3" key="2">
    <citation type="submission" date="2018-05" db="EMBL/GenBank/DDBJ databases">
        <authorList>
            <person name="Lanie J.A."/>
            <person name="Ng W.-L."/>
            <person name="Kazmierczak K.M."/>
            <person name="Andrzejewski T.M."/>
            <person name="Davidsen T.M."/>
            <person name="Wayne K.J."/>
            <person name="Tettelin H."/>
            <person name="Glass J.I."/>
            <person name="Rusch D."/>
            <person name="Podicherti R."/>
            <person name="Tsui H.-C.T."/>
            <person name="Winkler M.E."/>
        </authorList>
    </citation>
    <scope>NUCLEOTIDE SEQUENCE [LARGE SCALE GENOMIC DNA]</scope>
    <source>
        <strain evidence="2 3">YBY</strain>
    </source>
</reference>
<name>A0A2U2BHG6_ALCFA</name>
<evidence type="ECO:0000313" key="2">
    <source>
        <dbReference type="EMBL" id="PWE13463.1"/>
    </source>
</evidence>
<dbReference type="Proteomes" id="UP000245216">
    <property type="component" value="Unassembled WGS sequence"/>
</dbReference>
<comment type="caution">
    <text evidence="2">The sequence shown here is derived from an EMBL/GenBank/DDBJ whole genome shotgun (WGS) entry which is preliminary data.</text>
</comment>
<sequence length="309" mass="34922">MATKPKPPILPRDLRDPTGVDTLERRAMRDFNVRIKRVAKAYRAALNEIPVEPVVNRRYQFRLDTYLLRTLLARLDAIVAEILLEGGDENIWLFDRYVEVAATRGTAQVFANLSQQSAAYRGGRISLQEILRSEPHRRRMALLSARMAEEMKGVVGDVKSNMTRVLTEGIGRGLNPREVAKNLTAQAGIETRRAHRVARTEITTALRRAKWDEASDAEQDYGLQTKELHLSALSPTTRATHAARHGKLFTRDQVQDWWSQDGNSVNCKCTTVSVMVDDEGEPVVPSIIQRAQQAKTNMEKRGYAWSDTE</sequence>
<dbReference type="NCBIfam" id="TIGR01641">
    <property type="entry name" value="phageSPP1_gp7"/>
    <property type="match status" value="1"/>
</dbReference>
<protein>
    <submittedName>
        <fullName evidence="2">Phage head morphogenesis protein</fullName>
    </submittedName>
</protein>
<dbReference type="Pfam" id="PF04233">
    <property type="entry name" value="Phage_Mu_F"/>
    <property type="match status" value="1"/>
</dbReference>
<reference evidence="2 3" key="1">
    <citation type="submission" date="2018-05" db="EMBL/GenBank/DDBJ databases">
        <title>Genome Sequence of an Efficient Indole-Degrading Bacterium, Alcaligenes sp.YBY.</title>
        <authorList>
            <person name="Yang B."/>
        </authorList>
    </citation>
    <scope>NUCLEOTIDE SEQUENCE [LARGE SCALE GENOMIC DNA]</scope>
    <source>
        <strain evidence="2 3">YBY</strain>
    </source>
</reference>
<evidence type="ECO:0000313" key="3">
    <source>
        <dbReference type="Proteomes" id="UP000245216"/>
    </source>
</evidence>
<dbReference type="InterPro" id="IPR006528">
    <property type="entry name" value="Phage_head_morphogenesis_dom"/>
</dbReference>
<evidence type="ECO:0000259" key="1">
    <source>
        <dbReference type="Pfam" id="PF04233"/>
    </source>
</evidence>
<dbReference type="EMBL" id="QEXO01000004">
    <property type="protein sequence ID" value="PWE13463.1"/>
    <property type="molecule type" value="Genomic_DNA"/>
</dbReference>
<gene>
    <name evidence="2" type="ORF">DF183_16825</name>
</gene>
<proteinExistence type="predicted"/>
<dbReference type="AlphaFoldDB" id="A0A2U2BHG6"/>
<feature type="domain" description="Phage head morphogenesis" evidence="1">
    <location>
        <begin position="163"/>
        <end position="271"/>
    </location>
</feature>